<dbReference type="NCBIfam" id="NF007739">
    <property type="entry name" value="PRK10419.1"/>
    <property type="match status" value="2"/>
</dbReference>
<evidence type="ECO:0000313" key="9">
    <source>
        <dbReference type="EMBL" id="MFC3981736.1"/>
    </source>
</evidence>
<keyword evidence="6 9" id="KW-0067">ATP-binding</keyword>
<dbReference type="InterPro" id="IPR013563">
    <property type="entry name" value="Oligopep_ABC_C"/>
</dbReference>
<keyword evidence="5" id="KW-0547">Nucleotide-binding</keyword>
<dbReference type="InterPro" id="IPR003593">
    <property type="entry name" value="AAA+_ATPase"/>
</dbReference>
<dbReference type="PANTHER" id="PTHR43297:SF2">
    <property type="entry name" value="DIPEPTIDE TRANSPORT ATP-BINDING PROTEIN DPPD"/>
    <property type="match status" value="1"/>
</dbReference>
<dbReference type="EMBL" id="JBHSBC010000014">
    <property type="protein sequence ID" value="MFC3981736.1"/>
    <property type="molecule type" value="Genomic_DNA"/>
</dbReference>
<dbReference type="InterPro" id="IPR050388">
    <property type="entry name" value="ABC_Ni/Peptide_Import"/>
</dbReference>
<evidence type="ECO:0000256" key="5">
    <source>
        <dbReference type="ARBA" id="ARBA00022741"/>
    </source>
</evidence>
<dbReference type="PROSITE" id="PS00211">
    <property type="entry name" value="ABC_TRANSPORTER_1"/>
    <property type="match status" value="2"/>
</dbReference>
<gene>
    <name evidence="9" type="ORF">ACFOYY_16470</name>
</gene>
<protein>
    <submittedName>
        <fullName evidence="9">Dipeptide ABC transporter ATP-binding protein</fullName>
    </submittedName>
</protein>
<dbReference type="InterPro" id="IPR017871">
    <property type="entry name" value="ABC_transporter-like_CS"/>
</dbReference>
<feature type="domain" description="ABC transporter" evidence="8">
    <location>
        <begin position="6"/>
        <end position="253"/>
    </location>
</feature>
<dbReference type="RefSeq" id="WP_386190219.1">
    <property type="nucleotide sequence ID" value="NZ_JBHSBC010000014.1"/>
</dbReference>
<dbReference type="InterPro" id="IPR027417">
    <property type="entry name" value="P-loop_NTPase"/>
</dbReference>
<name>A0ABV8EZL9_9ACTN</name>
<dbReference type="Pfam" id="PF00005">
    <property type="entry name" value="ABC_tran"/>
    <property type="match status" value="2"/>
</dbReference>
<keyword evidence="3" id="KW-0813">Transport</keyword>
<comment type="caution">
    <text evidence="9">The sequence shown here is derived from an EMBL/GenBank/DDBJ whole genome shotgun (WGS) entry which is preliminary data.</text>
</comment>
<evidence type="ECO:0000256" key="2">
    <source>
        <dbReference type="ARBA" id="ARBA00005417"/>
    </source>
</evidence>
<reference evidence="10" key="1">
    <citation type="journal article" date="2019" name="Int. J. Syst. Evol. Microbiol.">
        <title>The Global Catalogue of Microorganisms (GCM) 10K type strain sequencing project: providing services to taxonomists for standard genome sequencing and annotation.</title>
        <authorList>
            <consortium name="The Broad Institute Genomics Platform"/>
            <consortium name="The Broad Institute Genome Sequencing Center for Infectious Disease"/>
            <person name="Wu L."/>
            <person name="Ma J."/>
        </authorList>
    </citation>
    <scope>NUCLEOTIDE SEQUENCE [LARGE SCALE GENOMIC DNA]</scope>
    <source>
        <strain evidence="10">TBRC 7912</strain>
    </source>
</reference>
<evidence type="ECO:0000259" key="8">
    <source>
        <dbReference type="PROSITE" id="PS50893"/>
    </source>
</evidence>
<keyword evidence="10" id="KW-1185">Reference proteome</keyword>
<dbReference type="GO" id="GO:0005524">
    <property type="term" value="F:ATP binding"/>
    <property type="evidence" value="ECO:0007669"/>
    <property type="project" value="UniProtKB-KW"/>
</dbReference>
<dbReference type="SUPFAM" id="SSF52540">
    <property type="entry name" value="P-loop containing nucleoside triphosphate hydrolases"/>
    <property type="match status" value="2"/>
</dbReference>
<accession>A0ABV8EZL9</accession>
<sequence>MSLLDVRNLRVRFASAQPAIAAVDGVSLTVEAGEVVALVGESGCGKSATALALLGLLPASARVEGEIVFDGEDLTTLNDRQLSARRGRDLAMVFQDPMTSLNPVVPIGVQITEVLLRHTDLSKAAAGARAEELLREVGIPDPRRRMRQYPHQLSGGMRQRVMIATAIACGPKLLIADEPTTALDVTIQAQVLELLARLARDHGAALLMITHDLGVVAGLADRVSVMYGGRVVETASAEELFRRPMHRYTRGLLASIPALDSPRDTPLTPIPGSPFDRLPWESGCSFASRCAVADEACMVPGLPMTEDSPGHRFRCVHPAGDAPVPVSAAVTARESAAPAEGESPEPLVRISDLRVRYPARRAAVTNRPVEYVRAVDGVSLDLPKGRTYGLVGESGCGKSSLGRALLRLEPVASGSVLFDGVDLAGMRERALRPMRRRMQMVFQDPMASLNPRQSVGDILELSLRVHGVPGGRGERRAKVLNTLDQVGLPRTAEHRYPHEFSGGQRQRVGIARAIILEPDLLIADEPVSALDVSVQAQIVNLLQEVKRTLSLTTLLIAHDLAVVRHMSDTVGVMYLGRLVEEADSGELFERPLHPYTVSLMSAVPLPDPVAEARRERIILSGDLPSPAAPPSGCPFHTRCPFRRQTRCAEEVPQVREVVPGHRVACHWAEDIAGLA</sequence>
<comment type="similarity">
    <text evidence="2">Belongs to the ABC transporter superfamily.</text>
</comment>
<evidence type="ECO:0000256" key="7">
    <source>
        <dbReference type="ARBA" id="ARBA00023136"/>
    </source>
</evidence>
<keyword evidence="4" id="KW-1003">Cell membrane</keyword>
<comment type="subcellular location">
    <subcellularLocation>
        <location evidence="1">Cell membrane</location>
        <topology evidence="1">Peripheral membrane protein</topology>
    </subcellularLocation>
</comment>
<dbReference type="Pfam" id="PF08352">
    <property type="entry name" value="oligo_HPY"/>
    <property type="match status" value="2"/>
</dbReference>
<dbReference type="PANTHER" id="PTHR43297">
    <property type="entry name" value="OLIGOPEPTIDE TRANSPORT ATP-BINDING PROTEIN APPD"/>
    <property type="match status" value="1"/>
</dbReference>
<dbReference type="CDD" id="cd03257">
    <property type="entry name" value="ABC_NikE_OppD_transporters"/>
    <property type="match status" value="2"/>
</dbReference>
<evidence type="ECO:0000256" key="3">
    <source>
        <dbReference type="ARBA" id="ARBA00022448"/>
    </source>
</evidence>
<evidence type="ECO:0000256" key="6">
    <source>
        <dbReference type="ARBA" id="ARBA00022840"/>
    </source>
</evidence>
<evidence type="ECO:0000256" key="1">
    <source>
        <dbReference type="ARBA" id="ARBA00004202"/>
    </source>
</evidence>
<organism evidence="9 10">
    <name type="scientific">Streptosporangium jomthongense</name>
    <dbReference type="NCBI Taxonomy" id="1193683"/>
    <lineage>
        <taxon>Bacteria</taxon>
        <taxon>Bacillati</taxon>
        <taxon>Actinomycetota</taxon>
        <taxon>Actinomycetes</taxon>
        <taxon>Streptosporangiales</taxon>
        <taxon>Streptosporangiaceae</taxon>
        <taxon>Streptosporangium</taxon>
    </lineage>
</organism>
<keyword evidence="7" id="KW-0472">Membrane</keyword>
<evidence type="ECO:0000313" key="10">
    <source>
        <dbReference type="Proteomes" id="UP001595698"/>
    </source>
</evidence>
<feature type="domain" description="ABC transporter" evidence="8">
    <location>
        <begin position="348"/>
        <end position="600"/>
    </location>
</feature>
<dbReference type="NCBIfam" id="TIGR01727">
    <property type="entry name" value="oligo_HPY"/>
    <property type="match status" value="2"/>
</dbReference>
<proteinExistence type="inferred from homology"/>
<dbReference type="Gene3D" id="3.40.50.300">
    <property type="entry name" value="P-loop containing nucleotide triphosphate hydrolases"/>
    <property type="match status" value="2"/>
</dbReference>
<dbReference type="InterPro" id="IPR003439">
    <property type="entry name" value="ABC_transporter-like_ATP-bd"/>
</dbReference>
<dbReference type="SMART" id="SM00382">
    <property type="entry name" value="AAA"/>
    <property type="match status" value="2"/>
</dbReference>
<dbReference type="NCBIfam" id="NF008453">
    <property type="entry name" value="PRK11308.1"/>
    <property type="match status" value="2"/>
</dbReference>
<dbReference type="Proteomes" id="UP001595698">
    <property type="component" value="Unassembled WGS sequence"/>
</dbReference>
<evidence type="ECO:0000256" key="4">
    <source>
        <dbReference type="ARBA" id="ARBA00022475"/>
    </source>
</evidence>
<dbReference type="PROSITE" id="PS50893">
    <property type="entry name" value="ABC_TRANSPORTER_2"/>
    <property type="match status" value="2"/>
</dbReference>